<dbReference type="OrthoDB" id="4096at2759"/>
<dbReference type="KEGG" id="bfo:118424972"/>
<proteinExistence type="predicted"/>
<dbReference type="GO" id="GO:0005730">
    <property type="term" value="C:nucleolus"/>
    <property type="evidence" value="ECO:0000318"/>
    <property type="project" value="GO_Central"/>
</dbReference>
<dbReference type="Gene3D" id="2.130.10.10">
    <property type="entry name" value="YVTN repeat-like/Quinoprotein amine dehydrogenase"/>
    <property type="match status" value="3"/>
</dbReference>
<dbReference type="SMART" id="SM00320">
    <property type="entry name" value="WD40"/>
    <property type="match status" value="8"/>
</dbReference>
<evidence type="ECO:0000256" key="9">
    <source>
        <dbReference type="SAM" id="MobiDB-lite"/>
    </source>
</evidence>
<protein>
    <submittedName>
        <fullName evidence="12">WD repeat-containing protein 75-like</fullName>
    </submittedName>
</protein>
<organism evidence="11 12">
    <name type="scientific">Branchiostoma floridae</name>
    <name type="common">Florida lancelet</name>
    <name type="synonym">Amphioxus</name>
    <dbReference type="NCBI Taxonomy" id="7739"/>
    <lineage>
        <taxon>Eukaryota</taxon>
        <taxon>Metazoa</taxon>
        <taxon>Chordata</taxon>
        <taxon>Cephalochordata</taxon>
        <taxon>Leptocardii</taxon>
        <taxon>Amphioxiformes</taxon>
        <taxon>Branchiostomatidae</taxon>
        <taxon>Branchiostoma</taxon>
    </lineage>
</organism>
<evidence type="ECO:0000313" key="11">
    <source>
        <dbReference type="Proteomes" id="UP000001554"/>
    </source>
</evidence>
<keyword evidence="7" id="KW-0539">Nucleus</keyword>
<dbReference type="PANTHER" id="PTHR44215">
    <property type="entry name" value="WD REPEAT-CONTAINING PROTEIN 75"/>
    <property type="match status" value="1"/>
</dbReference>
<gene>
    <name evidence="12" type="primary">LOC118424972</name>
</gene>
<dbReference type="InterPro" id="IPR053826">
    <property type="entry name" value="WDR75"/>
</dbReference>
<dbReference type="PROSITE" id="PS50294">
    <property type="entry name" value="WD_REPEATS_REGION"/>
    <property type="match status" value="1"/>
</dbReference>
<keyword evidence="4 8" id="KW-0853">WD repeat</keyword>
<reference evidence="12" key="2">
    <citation type="submission" date="2025-08" db="UniProtKB">
        <authorList>
            <consortium name="RefSeq"/>
        </authorList>
    </citation>
    <scope>IDENTIFICATION</scope>
    <source>
        <strain evidence="12">S238N-H82</strain>
        <tissue evidence="12">Testes</tissue>
    </source>
</reference>
<feature type="region of interest" description="Disordered" evidence="9">
    <location>
        <begin position="765"/>
        <end position="842"/>
    </location>
</feature>
<dbReference type="InterPro" id="IPR015943">
    <property type="entry name" value="WD40/YVTN_repeat-like_dom_sf"/>
</dbReference>
<dbReference type="InterPro" id="IPR001680">
    <property type="entry name" value="WD40_rpt"/>
</dbReference>
<keyword evidence="5" id="KW-0677">Repeat</keyword>
<feature type="compositionally biased region" description="Basic and acidic residues" evidence="9">
    <location>
        <begin position="832"/>
        <end position="842"/>
    </location>
</feature>
<dbReference type="InterPro" id="IPR011047">
    <property type="entry name" value="Quinoprotein_ADH-like_sf"/>
</dbReference>
<evidence type="ECO:0000256" key="4">
    <source>
        <dbReference type="ARBA" id="ARBA00022574"/>
    </source>
</evidence>
<dbReference type="GO" id="GO:0006364">
    <property type="term" value="P:rRNA processing"/>
    <property type="evidence" value="ECO:0007669"/>
    <property type="project" value="UniProtKB-KW"/>
</dbReference>
<dbReference type="AlphaFoldDB" id="A0A9J7N2W5"/>
<reference evidence="11" key="1">
    <citation type="journal article" date="2020" name="Nat. Ecol. Evol.">
        <title>Deeply conserved synteny resolves early events in vertebrate evolution.</title>
        <authorList>
            <person name="Simakov O."/>
            <person name="Marletaz F."/>
            <person name="Yue J.X."/>
            <person name="O'Connell B."/>
            <person name="Jenkins J."/>
            <person name="Brandt A."/>
            <person name="Calef R."/>
            <person name="Tung C.H."/>
            <person name="Huang T.K."/>
            <person name="Schmutz J."/>
            <person name="Satoh N."/>
            <person name="Yu J.K."/>
            <person name="Putnam N.H."/>
            <person name="Green R.E."/>
            <person name="Rokhsar D.S."/>
        </authorList>
    </citation>
    <scope>NUCLEOTIDE SEQUENCE [LARGE SCALE GENOMIC DNA]</scope>
    <source>
        <strain evidence="11">S238N-H82</strain>
    </source>
</reference>
<dbReference type="GO" id="GO:0045943">
    <property type="term" value="P:positive regulation of transcription by RNA polymerase I"/>
    <property type="evidence" value="ECO:0000318"/>
    <property type="project" value="GO_Central"/>
</dbReference>
<dbReference type="RefSeq" id="XP_035689676.1">
    <property type="nucleotide sequence ID" value="XM_035833783.1"/>
</dbReference>
<dbReference type="InterPro" id="IPR036322">
    <property type="entry name" value="WD40_repeat_dom_sf"/>
</dbReference>
<evidence type="ECO:0000256" key="5">
    <source>
        <dbReference type="ARBA" id="ARBA00022737"/>
    </source>
</evidence>
<feature type="repeat" description="WD" evidence="8">
    <location>
        <begin position="55"/>
        <end position="97"/>
    </location>
</feature>
<dbReference type="InterPro" id="IPR057644">
    <property type="entry name" value="Beta-prop_WDR75_2nd"/>
</dbReference>
<dbReference type="Pfam" id="PF23869">
    <property type="entry name" value="Beta-prop_WDR75_1st"/>
    <property type="match status" value="1"/>
</dbReference>
<evidence type="ECO:0000256" key="6">
    <source>
        <dbReference type="ARBA" id="ARBA00023163"/>
    </source>
</evidence>
<dbReference type="GO" id="GO:0032040">
    <property type="term" value="C:small-subunit processome"/>
    <property type="evidence" value="ECO:0007669"/>
    <property type="project" value="InterPro"/>
</dbReference>
<dbReference type="Pfam" id="PF23769">
    <property type="entry name" value="Beta-prop_WDR75_2nd"/>
    <property type="match status" value="1"/>
</dbReference>
<name>A0A9J7N2W5_BRAFL</name>
<feature type="compositionally biased region" description="Acidic residues" evidence="9">
    <location>
        <begin position="771"/>
        <end position="800"/>
    </location>
</feature>
<dbReference type="SUPFAM" id="SSF50978">
    <property type="entry name" value="WD40 repeat-like"/>
    <property type="match status" value="2"/>
</dbReference>
<keyword evidence="11" id="KW-1185">Reference proteome</keyword>
<evidence type="ECO:0000259" key="10">
    <source>
        <dbReference type="Pfam" id="PF23769"/>
    </source>
</evidence>
<evidence type="ECO:0000256" key="7">
    <source>
        <dbReference type="ARBA" id="ARBA00023242"/>
    </source>
</evidence>
<evidence type="ECO:0000313" key="12">
    <source>
        <dbReference type="RefSeq" id="XP_035689676.1"/>
    </source>
</evidence>
<feature type="region of interest" description="Disordered" evidence="9">
    <location>
        <begin position="683"/>
        <end position="702"/>
    </location>
</feature>
<sequence>MAASMDEEMAIVQKAGANLVSERPVFSPDSRYVLCCCGYVVKVFSLASGECVRELAGHKDFITGVKINPHNQFQAFTSSLDKTVKVWDYPDGKLLKTFSVGFPVHALYLLKQEEEAGYAVIKGKGSVLNLIWFSWTNRKGHTIRVETREVLKRVSGQEKHLAFGPEGSFIASVTCNKLTVLFTKSEKVKEFERPKNEFRCVACHPTDACIATGMQDGKIFLWRGLFQKKEVVRTIYHWHTLPVGDLTFSPEGTYLMSVGQECVLVLWQYNTEKKDFLPRMGSPLCCISSSPDGSLLAVSQVENVVQIVTRSNKVVQVFQGLTRVHIPQLIRSPNPVPTGLLMDPRSHTLVLNGRPGHLQWYNLHTDRHLYNLDIVWQNFVSSRRPWEAPEVIYTEIERTAFDQKGDWLATLERRADGLMAEEIKLKFWSFNKEKQSFELNTTVDCPHQGKVNALVFQPHFGADLPPTAVSAGDDGKFKIWTLVDDTDIYRENVCWTCDSVGTYRDLAAKDAAFSEDGSLLAVAFGQSLTIWDPYTIDLKTTFCHTFCTEKDCIRQVKFGHGNCCPYVISTTSSHLSVWNILSCSLLWTVSCECAVLVADPLSEYMAVFSATSDLTVFKPSSPDPVYMHNKVVEPSVVAAIFFPKQNQGAEEQTDEAPWQKRSELYFMTYDQVPQDLLTLQKDAPQQTRKDMTQVDQLESNLPPTPFSMYLSQVRQGKQEEDSHALVQHGTPGSVAIQQMLQTPAHVLPPVSTLCQSFLQMLLVSKSSQERQDDEDMESDSDEEEDNNQSETSDSEMEEDAATGSASTVKQSTSQSEKDSSSHDQTSNQSDSGKMHMEELKELSSSDLLWMKRIF</sequence>
<dbReference type="Proteomes" id="UP000001554">
    <property type="component" value="Chromosome 10"/>
</dbReference>
<dbReference type="SUPFAM" id="SSF50998">
    <property type="entry name" value="Quinoprotein alcohol dehydrogenase-like"/>
    <property type="match status" value="1"/>
</dbReference>
<feature type="domain" description="WD repeat-containing protein 75 second beta-propeller" evidence="10">
    <location>
        <begin position="340"/>
        <end position="669"/>
    </location>
</feature>
<dbReference type="GO" id="GO:0003723">
    <property type="term" value="F:RNA binding"/>
    <property type="evidence" value="ECO:0000318"/>
    <property type="project" value="GO_Central"/>
</dbReference>
<keyword evidence="2" id="KW-0690">Ribosome biogenesis</keyword>
<evidence type="ECO:0000256" key="8">
    <source>
        <dbReference type="PROSITE-ProRule" id="PRU00221"/>
    </source>
</evidence>
<evidence type="ECO:0000256" key="1">
    <source>
        <dbReference type="ARBA" id="ARBA00004604"/>
    </source>
</evidence>
<feature type="repeat" description="WD" evidence="8">
    <location>
        <begin position="236"/>
        <end position="277"/>
    </location>
</feature>
<dbReference type="OMA" id="WILNTRI"/>
<dbReference type="GeneID" id="118424972"/>
<keyword evidence="6" id="KW-0804">Transcription</keyword>
<evidence type="ECO:0000256" key="3">
    <source>
        <dbReference type="ARBA" id="ARBA00022552"/>
    </source>
</evidence>
<accession>A0A9J7N2W5</accession>
<evidence type="ECO:0000256" key="2">
    <source>
        <dbReference type="ARBA" id="ARBA00022517"/>
    </source>
</evidence>
<dbReference type="PANTHER" id="PTHR44215:SF1">
    <property type="entry name" value="WD REPEAT-CONTAINING PROTEIN 75"/>
    <property type="match status" value="1"/>
</dbReference>
<comment type="subcellular location">
    <subcellularLocation>
        <location evidence="1">Nucleus</location>
        <location evidence="1">Nucleolus</location>
    </subcellularLocation>
</comment>
<dbReference type="PROSITE" id="PS50082">
    <property type="entry name" value="WD_REPEATS_2"/>
    <property type="match status" value="2"/>
</dbReference>
<dbReference type="GO" id="GO:2000234">
    <property type="term" value="P:positive regulation of rRNA processing"/>
    <property type="evidence" value="ECO:0000318"/>
    <property type="project" value="GO_Central"/>
</dbReference>
<keyword evidence="3" id="KW-0698">rRNA processing</keyword>